<gene>
    <name evidence="1" type="ORF">GUJ93_ZPchr0001g29234</name>
</gene>
<sequence length="230" mass="24579">MGSGATWRAKENAAATVLSLAAVHSYRRRLGRNQRVVEMVLLLVRTGPSSTKKDALSALLCLSGERENVGKLVEAGAAEAALSAISEEEIAVAVLASLAKRGGAAAIVNIDGAVARLVAELRRGTDWSRECAAAALVLLCRRMGAGVVAQVMSVSGVEWTIMGADGHRHEPRAAKGRLARQGMSAVGRRHRRRRRGANYGMPHLRRHTAGRGSLVNPHHARLHSFIHRSS</sequence>
<keyword evidence="2" id="KW-1185">Reference proteome</keyword>
<dbReference type="EMBL" id="JAAALK010000288">
    <property type="protein sequence ID" value="KAG8051797.1"/>
    <property type="molecule type" value="Genomic_DNA"/>
</dbReference>
<dbReference type="AlphaFoldDB" id="A0A8J5UZM7"/>
<name>A0A8J5UZM7_ZIZPA</name>
<accession>A0A8J5UZM7</accession>
<dbReference type="PANTHER" id="PTHR23315">
    <property type="entry name" value="U BOX DOMAIN-CONTAINING"/>
    <property type="match status" value="1"/>
</dbReference>
<evidence type="ECO:0000313" key="2">
    <source>
        <dbReference type="Proteomes" id="UP000729402"/>
    </source>
</evidence>
<dbReference type="Proteomes" id="UP000729402">
    <property type="component" value="Unassembled WGS sequence"/>
</dbReference>
<protein>
    <submittedName>
        <fullName evidence="1">Uncharacterized protein</fullName>
    </submittedName>
</protein>
<reference evidence="1" key="2">
    <citation type="submission" date="2021-02" db="EMBL/GenBank/DDBJ databases">
        <authorList>
            <person name="Kimball J.A."/>
            <person name="Haas M.W."/>
            <person name="Macchietto M."/>
            <person name="Kono T."/>
            <person name="Duquette J."/>
            <person name="Shao M."/>
        </authorList>
    </citation>
    <scope>NUCLEOTIDE SEQUENCE</scope>
    <source>
        <tissue evidence="1">Fresh leaf tissue</tissue>
    </source>
</reference>
<dbReference type="OrthoDB" id="629492at2759"/>
<proteinExistence type="predicted"/>
<organism evidence="1 2">
    <name type="scientific">Zizania palustris</name>
    <name type="common">Northern wild rice</name>
    <dbReference type="NCBI Taxonomy" id="103762"/>
    <lineage>
        <taxon>Eukaryota</taxon>
        <taxon>Viridiplantae</taxon>
        <taxon>Streptophyta</taxon>
        <taxon>Embryophyta</taxon>
        <taxon>Tracheophyta</taxon>
        <taxon>Spermatophyta</taxon>
        <taxon>Magnoliopsida</taxon>
        <taxon>Liliopsida</taxon>
        <taxon>Poales</taxon>
        <taxon>Poaceae</taxon>
        <taxon>BOP clade</taxon>
        <taxon>Oryzoideae</taxon>
        <taxon>Oryzeae</taxon>
        <taxon>Zizaniinae</taxon>
        <taxon>Zizania</taxon>
    </lineage>
</organism>
<reference evidence="1" key="1">
    <citation type="journal article" date="2021" name="bioRxiv">
        <title>Whole Genome Assembly and Annotation of Northern Wild Rice, Zizania palustris L., Supports a Whole Genome Duplication in the Zizania Genus.</title>
        <authorList>
            <person name="Haas M."/>
            <person name="Kono T."/>
            <person name="Macchietto M."/>
            <person name="Millas R."/>
            <person name="McGilp L."/>
            <person name="Shao M."/>
            <person name="Duquette J."/>
            <person name="Hirsch C.N."/>
            <person name="Kimball J."/>
        </authorList>
    </citation>
    <scope>NUCLEOTIDE SEQUENCE</scope>
    <source>
        <tissue evidence="1">Fresh leaf tissue</tissue>
    </source>
</reference>
<dbReference type="PANTHER" id="PTHR23315:SF274">
    <property type="entry name" value="RING-TYPE E3 UBIQUITIN TRANSFERASE"/>
    <property type="match status" value="1"/>
</dbReference>
<comment type="caution">
    <text evidence="1">The sequence shown here is derived from an EMBL/GenBank/DDBJ whole genome shotgun (WGS) entry which is preliminary data.</text>
</comment>
<evidence type="ECO:0000313" key="1">
    <source>
        <dbReference type="EMBL" id="KAG8051797.1"/>
    </source>
</evidence>